<protein>
    <submittedName>
        <fullName evidence="1">Uncharacterized protein</fullName>
    </submittedName>
</protein>
<gene>
    <name evidence="1" type="ORF">DOFOFD_04475</name>
</gene>
<dbReference type="Proteomes" id="UP001312908">
    <property type="component" value="Unassembled WGS sequence"/>
</dbReference>
<evidence type="ECO:0000313" key="1">
    <source>
        <dbReference type="EMBL" id="MEE8658262.1"/>
    </source>
</evidence>
<accession>A0ABU7U0C1</accession>
<evidence type="ECO:0000313" key="2">
    <source>
        <dbReference type="Proteomes" id="UP001312908"/>
    </source>
</evidence>
<keyword evidence="2" id="KW-1185">Reference proteome</keyword>
<reference evidence="1 2" key="1">
    <citation type="submission" date="2023-10" db="EMBL/GenBank/DDBJ databases">
        <title>Sorlinia euscelidii gen. nov., sp. nov., an acetic acid bacteria isolated from the gut of Euscelidius variegatus emitter.</title>
        <authorList>
            <person name="Michoud G."/>
            <person name="Marasco R."/>
            <person name="Seferji K."/>
            <person name="Gonella E."/>
            <person name="Garuglieri E."/>
            <person name="Alma A."/>
            <person name="Mapelli F."/>
            <person name="Borin S."/>
            <person name="Daffonchio D."/>
            <person name="Crotti E."/>
        </authorList>
    </citation>
    <scope>NUCLEOTIDE SEQUENCE [LARGE SCALE GENOMIC DNA]</scope>
    <source>
        <strain evidence="1 2">EV16P</strain>
    </source>
</reference>
<sequence length="42" mass="4630">MLISSSDVTNMNEPHCLTWRHGSDSLDTTQHDACNISTANIL</sequence>
<comment type="caution">
    <text evidence="1">The sequence shown here is derived from an EMBL/GenBank/DDBJ whole genome shotgun (WGS) entry which is preliminary data.</text>
</comment>
<dbReference type="EMBL" id="JAWJZY010000002">
    <property type="protein sequence ID" value="MEE8658262.1"/>
    <property type="molecule type" value="Genomic_DNA"/>
</dbReference>
<proteinExistence type="predicted"/>
<name>A0ABU7U0C1_9PROT</name>
<organism evidence="1 2">
    <name type="scientific">Sorlinia euscelidii</name>
    <dbReference type="NCBI Taxonomy" id="3081148"/>
    <lineage>
        <taxon>Bacteria</taxon>
        <taxon>Pseudomonadati</taxon>
        <taxon>Pseudomonadota</taxon>
        <taxon>Alphaproteobacteria</taxon>
        <taxon>Acetobacterales</taxon>
        <taxon>Acetobacteraceae</taxon>
        <taxon>Sorlinia</taxon>
    </lineage>
</organism>